<evidence type="ECO:0000313" key="3">
    <source>
        <dbReference type="EMBL" id="KAF2115542.1"/>
    </source>
</evidence>
<dbReference type="InterPro" id="IPR053931">
    <property type="entry name" value="RapZ_C"/>
</dbReference>
<dbReference type="Proteomes" id="UP000799770">
    <property type="component" value="Unassembled WGS sequence"/>
</dbReference>
<protein>
    <recommendedName>
        <fullName evidence="2">RapZ C-terminal domain-containing protein</fullName>
    </recommendedName>
</protein>
<feature type="region of interest" description="Disordered" evidence="1">
    <location>
        <begin position="15"/>
        <end position="35"/>
    </location>
</feature>
<evidence type="ECO:0000256" key="1">
    <source>
        <dbReference type="SAM" id="MobiDB-lite"/>
    </source>
</evidence>
<evidence type="ECO:0000259" key="2">
    <source>
        <dbReference type="Pfam" id="PF22740"/>
    </source>
</evidence>
<accession>A0A6A5Z7Z7</accession>
<dbReference type="AlphaFoldDB" id="A0A6A5Z7Z7"/>
<name>A0A6A5Z7Z7_9PLEO</name>
<keyword evidence="4" id="KW-1185">Reference proteome</keyword>
<evidence type="ECO:0000313" key="4">
    <source>
        <dbReference type="Proteomes" id="UP000799770"/>
    </source>
</evidence>
<gene>
    <name evidence="3" type="ORF">BDV96DRAFT_575663</name>
</gene>
<dbReference type="OrthoDB" id="5418695at2759"/>
<dbReference type="EMBL" id="ML977323">
    <property type="protein sequence ID" value="KAF2115542.1"/>
    <property type="molecule type" value="Genomic_DNA"/>
</dbReference>
<proteinExistence type="predicted"/>
<organism evidence="3 4">
    <name type="scientific">Lophiotrema nucula</name>
    <dbReference type="NCBI Taxonomy" id="690887"/>
    <lineage>
        <taxon>Eukaryota</taxon>
        <taxon>Fungi</taxon>
        <taxon>Dikarya</taxon>
        <taxon>Ascomycota</taxon>
        <taxon>Pezizomycotina</taxon>
        <taxon>Dothideomycetes</taxon>
        <taxon>Pleosporomycetidae</taxon>
        <taxon>Pleosporales</taxon>
        <taxon>Lophiotremataceae</taxon>
        <taxon>Lophiotrema</taxon>
    </lineage>
</organism>
<dbReference type="Pfam" id="PF22740">
    <property type="entry name" value="PapZ_C"/>
    <property type="match status" value="1"/>
</dbReference>
<reference evidence="3" key="1">
    <citation type="journal article" date="2020" name="Stud. Mycol.">
        <title>101 Dothideomycetes genomes: a test case for predicting lifestyles and emergence of pathogens.</title>
        <authorList>
            <person name="Haridas S."/>
            <person name="Albert R."/>
            <person name="Binder M."/>
            <person name="Bloem J."/>
            <person name="Labutti K."/>
            <person name="Salamov A."/>
            <person name="Andreopoulos B."/>
            <person name="Baker S."/>
            <person name="Barry K."/>
            <person name="Bills G."/>
            <person name="Bluhm B."/>
            <person name="Cannon C."/>
            <person name="Castanera R."/>
            <person name="Culley D."/>
            <person name="Daum C."/>
            <person name="Ezra D."/>
            <person name="Gonzalez J."/>
            <person name="Henrissat B."/>
            <person name="Kuo A."/>
            <person name="Liang C."/>
            <person name="Lipzen A."/>
            <person name="Lutzoni F."/>
            <person name="Magnuson J."/>
            <person name="Mondo S."/>
            <person name="Nolan M."/>
            <person name="Ohm R."/>
            <person name="Pangilinan J."/>
            <person name="Park H.-J."/>
            <person name="Ramirez L."/>
            <person name="Alfaro M."/>
            <person name="Sun H."/>
            <person name="Tritt A."/>
            <person name="Yoshinaga Y."/>
            <person name="Zwiers L.-H."/>
            <person name="Turgeon B."/>
            <person name="Goodwin S."/>
            <person name="Spatafora J."/>
            <person name="Crous P."/>
            <person name="Grigoriev I."/>
        </authorList>
    </citation>
    <scope>NUCLEOTIDE SEQUENCE</scope>
    <source>
        <strain evidence="3">CBS 627.86</strain>
    </source>
</reference>
<feature type="domain" description="RapZ C-terminal" evidence="2">
    <location>
        <begin position="70"/>
        <end position="175"/>
    </location>
</feature>
<sequence>MCFFPNSLFSRHHRHHHHHDHYHHNKHHHNRRREPRRMPTIYIVSYAVSRNVPNQIHARVHRHTRPNIPIVAEIQCMNWQPPADHLCRQYSGLSQIIRDEVLRLNPRALVRIREALNKATDHLQSGRTRSGDCVVLTCCVAGTHRSVTAAEVLKQELTQYEGVWEGLRVVVKHLDRQLRPGDPRRVRFA</sequence>